<dbReference type="RefSeq" id="WP_183376638.1">
    <property type="nucleotide sequence ID" value="NZ_CBCSFZ010000013.1"/>
</dbReference>
<feature type="compositionally biased region" description="Low complexity" evidence="1">
    <location>
        <begin position="29"/>
        <end position="67"/>
    </location>
</feature>
<sequence>MHPTTATRRGALGLLAVSSFGLTACGANSKASDSSDPAGSAAAPAASKAPEADSASDGGGARDSSASDGGGAGTTAGTPSSTGADPIATAEVPITRPGDPDATMTVSLLALTRSGDTLEATYEYTLHATTDGDSGRIDSLHEFNGATKFRPFLIDQKNLNKHLAIDEVSTESTELVLNPEKPKRGQWVFGAPPADVTAMDVVLWTGEPLVKQVPIR</sequence>
<proteinExistence type="predicted"/>
<keyword evidence="2" id="KW-0732">Signal</keyword>
<dbReference type="EMBL" id="JACHWP010000005">
    <property type="protein sequence ID" value="MBB3023454.1"/>
    <property type="molecule type" value="Genomic_DNA"/>
</dbReference>
<evidence type="ECO:0000256" key="2">
    <source>
        <dbReference type="SAM" id="SignalP"/>
    </source>
</evidence>
<name>A0A839QT15_9MICO</name>
<accession>A0A839QT15</accession>
<evidence type="ECO:0000313" key="3">
    <source>
        <dbReference type="EMBL" id="MBB3023454.1"/>
    </source>
</evidence>
<evidence type="ECO:0000256" key="1">
    <source>
        <dbReference type="SAM" id="MobiDB-lite"/>
    </source>
</evidence>
<evidence type="ECO:0008006" key="5">
    <source>
        <dbReference type="Google" id="ProtNLM"/>
    </source>
</evidence>
<gene>
    <name evidence="3" type="ORF">FHX50_001749</name>
</gene>
<feature type="region of interest" description="Disordered" evidence="1">
    <location>
        <begin position="26"/>
        <end position="101"/>
    </location>
</feature>
<keyword evidence="4" id="KW-1185">Reference proteome</keyword>
<dbReference type="AlphaFoldDB" id="A0A839QT15"/>
<reference evidence="3 4" key="1">
    <citation type="submission" date="2020-08" db="EMBL/GenBank/DDBJ databases">
        <title>Sequencing the genomes of 1000 actinobacteria strains.</title>
        <authorList>
            <person name="Klenk H.-P."/>
        </authorList>
    </citation>
    <scope>NUCLEOTIDE SEQUENCE [LARGE SCALE GENOMIC DNA]</scope>
    <source>
        <strain evidence="3 4">DSM 23040</strain>
    </source>
</reference>
<comment type="caution">
    <text evidence="3">The sequence shown here is derived from an EMBL/GenBank/DDBJ whole genome shotgun (WGS) entry which is preliminary data.</text>
</comment>
<feature type="chain" id="PRO_5032609405" description="DUF4352 domain-containing protein" evidence="2">
    <location>
        <begin position="27"/>
        <end position="216"/>
    </location>
</feature>
<evidence type="ECO:0000313" key="4">
    <source>
        <dbReference type="Proteomes" id="UP000568050"/>
    </source>
</evidence>
<dbReference type="Proteomes" id="UP000568050">
    <property type="component" value="Unassembled WGS sequence"/>
</dbReference>
<feature type="signal peptide" evidence="2">
    <location>
        <begin position="1"/>
        <end position="26"/>
    </location>
</feature>
<organism evidence="3 4">
    <name type="scientific">Helcobacillus massiliensis</name>
    <dbReference type="NCBI Taxonomy" id="521392"/>
    <lineage>
        <taxon>Bacteria</taxon>
        <taxon>Bacillati</taxon>
        <taxon>Actinomycetota</taxon>
        <taxon>Actinomycetes</taxon>
        <taxon>Micrococcales</taxon>
        <taxon>Dermabacteraceae</taxon>
        <taxon>Helcobacillus</taxon>
    </lineage>
</organism>
<protein>
    <recommendedName>
        <fullName evidence="5">DUF4352 domain-containing protein</fullName>
    </recommendedName>
</protein>
<feature type="compositionally biased region" description="Low complexity" evidence="1">
    <location>
        <begin position="75"/>
        <end position="85"/>
    </location>
</feature>